<evidence type="ECO:0000313" key="2">
    <source>
        <dbReference type="EMBL" id="JAD98181.1"/>
    </source>
</evidence>
<feature type="compositionally biased region" description="Polar residues" evidence="1">
    <location>
        <begin position="1"/>
        <end position="16"/>
    </location>
</feature>
<evidence type="ECO:0000256" key="1">
    <source>
        <dbReference type="SAM" id="MobiDB-lite"/>
    </source>
</evidence>
<organism evidence="2">
    <name type="scientific">Arundo donax</name>
    <name type="common">Giant reed</name>
    <name type="synonym">Donax arundinaceus</name>
    <dbReference type="NCBI Taxonomy" id="35708"/>
    <lineage>
        <taxon>Eukaryota</taxon>
        <taxon>Viridiplantae</taxon>
        <taxon>Streptophyta</taxon>
        <taxon>Embryophyta</taxon>
        <taxon>Tracheophyta</taxon>
        <taxon>Spermatophyta</taxon>
        <taxon>Magnoliopsida</taxon>
        <taxon>Liliopsida</taxon>
        <taxon>Poales</taxon>
        <taxon>Poaceae</taxon>
        <taxon>PACMAD clade</taxon>
        <taxon>Arundinoideae</taxon>
        <taxon>Arundineae</taxon>
        <taxon>Arundo</taxon>
    </lineage>
</organism>
<reference evidence="2" key="2">
    <citation type="journal article" date="2015" name="Data Brief">
        <title>Shoot transcriptome of the giant reed, Arundo donax.</title>
        <authorList>
            <person name="Barrero R.A."/>
            <person name="Guerrero F.D."/>
            <person name="Moolhuijzen P."/>
            <person name="Goolsby J.A."/>
            <person name="Tidwell J."/>
            <person name="Bellgard S.E."/>
            <person name="Bellgard M.I."/>
        </authorList>
    </citation>
    <scope>NUCLEOTIDE SEQUENCE</scope>
    <source>
        <tissue evidence="2">Shoot tissue taken approximately 20 cm above the soil surface</tissue>
    </source>
</reference>
<dbReference type="AlphaFoldDB" id="A0A0A9EDQ0"/>
<feature type="region of interest" description="Disordered" evidence="1">
    <location>
        <begin position="1"/>
        <end position="23"/>
    </location>
</feature>
<accession>A0A0A9EDQ0</accession>
<protein>
    <submittedName>
        <fullName evidence="2">Uncharacterized protein</fullName>
    </submittedName>
</protein>
<reference evidence="2" key="1">
    <citation type="submission" date="2014-09" db="EMBL/GenBank/DDBJ databases">
        <authorList>
            <person name="Magalhaes I.L.F."/>
            <person name="Oliveira U."/>
            <person name="Santos F.R."/>
            <person name="Vidigal T.H.D.A."/>
            <person name="Brescovit A.D."/>
            <person name="Santos A.J."/>
        </authorList>
    </citation>
    <scope>NUCLEOTIDE SEQUENCE</scope>
    <source>
        <tissue evidence="2">Shoot tissue taken approximately 20 cm above the soil surface</tissue>
    </source>
</reference>
<proteinExistence type="predicted"/>
<sequence>MSAFYSLSASSYNQDPCSHLVLS</sequence>
<name>A0A0A9EDQ0_ARUDO</name>
<dbReference type="EMBL" id="GBRH01199714">
    <property type="protein sequence ID" value="JAD98181.1"/>
    <property type="molecule type" value="Transcribed_RNA"/>
</dbReference>